<dbReference type="InterPro" id="IPR011671">
    <property type="entry name" value="tRNA_uracil_MeTrfase"/>
</dbReference>
<organism evidence="14 15">
    <name type="scientific">Sinanodonta woodiana</name>
    <name type="common">Chinese pond mussel</name>
    <name type="synonym">Anodonta woodiana</name>
    <dbReference type="NCBI Taxonomy" id="1069815"/>
    <lineage>
        <taxon>Eukaryota</taxon>
        <taxon>Metazoa</taxon>
        <taxon>Spiralia</taxon>
        <taxon>Lophotrochozoa</taxon>
        <taxon>Mollusca</taxon>
        <taxon>Bivalvia</taxon>
        <taxon>Autobranchia</taxon>
        <taxon>Heteroconchia</taxon>
        <taxon>Palaeoheterodonta</taxon>
        <taxon>Unionida</taxon>
        <taxon>Unionoidea</taxon>
        <taxon>Unionidae</taxon>
        <taxon>Unioninae</taxon>
        <taxon>Sinanodonta</taxon>
    </lineage>
</organism>
<dbReference type="InterPro" id="IPR029063">
    <property type="entry name" value="SAM-dependent_MTases_sf"/>
</dbReference>
<evidence type="ECO:0000256" key="1">
    <source>
        <dbReference type="ARBA" id="ARBA00002778"/>
    </source>
</evidence>
<dbReference type="EC" id="2.1.1.211" evidence="11"/>
<comment type="function">
    <text evidence="1">Probable adenosyl-L-methionine (AdoMet)-dependent tRNA (uracil-O(2)-)-methyltransferase.</text>
</comment>
<keyword evidence="6 11" id="KW-0808">Transferase</keyword>
<evidence type="ECO:0000259" key="13">
    <source>
        <dbReference type="PROSITE" id="PS50103"/>
    </source>
</evidence>
<dbReference type="SUPFAM" id="SSF53335">
    <property type="entry name" value="S-adenosyl-L-methionine-dependent methyltransferases"/>
    <property type="match status" value="1"/>
</dbReference>
<comment type="subcellular location">
    <subcellularLocation>
        <location evidence="2 11">Cytoplasm</location>
    </subcellularLocation>
</comment>
<evidence type="ECO:0000256" key="5">
    <source>
        <dbReference type="ARBA" id="ARBA00022603"/>
    </source>
</evidence>
<protein>
    <recommendedName>
        <fullName evidence="11">tRNA (uracil-O(2)-)-methyltransferase</fullName>
        <ecNumber evidence="11">2.1.1.211</ecNumber>
    </recommendedName>
</protein>
<keyword evidence="15" id="KW-1185">Reference proteome</keyword>
<comment type="function">
    <text evidence="11">Adenosyl-L-methionine (AdoMet)-dependent tRNA (uracil-O(2)-)-methyltransferase.</text>
</comment>
<feature type="zinc finger region" description="C3H1-type" evidence="10">
    <location>
        <begin position="611"/>
        <end position="641"/>
    </location>
</feature>
<evidence type="ECO:0000256" key="3">
    <source>
        <dbReference type="ARBA" id="ARBA00009056"/>
    </source>
</evidence>
<keyword evidence="10" id="KW-0863">Zinc-finger</keyword>
<dbReference type="PROSITE" id="PS50103">
    <property type="entry name" value="ZF_C3H1"/>
    <property type="match status" value="1"/>
</dbReference>
<evidence type="ECO:0000256" key="9">
    <source>
        <dbReference type="ARBA" id="ARBA00047957"/>
    </source>
</evidence>
<comment type="catalytic activity">
    <reaction evidence="9 11">
        <text>uridine(44) in tRNA(Ser) + S-adenosyl-L-methionine = 2'-O-methyluridine(44) in tRNA(Ser) + S-adenosyl-L-homocysteine + H(+)</text>
        <dbReference type="Rhea" id="RHEA:43100"/>
        <dbReference type="Rhea" id="RHEA-COMP:10339"/>
        <dbReference type="Rhea" id="RHEA-COMP:10340"/>
        <dbReference type="ChEBI" id="CHEBI:15378"/>
        <dbReference type="ChEBI" id="CHEBI:57856"/>
        <dbReference type="ChEBI" id="CHEBI:59789"/>
        <dbReference type="ChEBI" id="CHEBI:65315"/>
        <dbReference type="ChEBI" id="CHEBI:74478"/>
        <dbReference type="EC" id="2.1.1.211"/>
    </reaction>
</comment>
<proteinExistence type="inferred from homology"/>
<feature type="region of interest" description="Disordered" evidence="12">
    <location>
        <begin position="464"/>
        <end position="487"/>
    </location>
</feature>
<dbReference type="Gene3D" id="4.10.1000.10">
    <property type="entry name" value="Zinc finger, CCCH-type"/>
    <property type="match status" value="1"/>
</dbReference>
<comment type="caution">
    <text evidence="14">The sequence shown here is derived from an EMBL/GenBank/DDBJ whole genome shotgun (WGS) entry which is preliminary data.</text>
</comment>
<evidence type="ECO:0000256" key="10">
    <source>
        <dbReference type="PROSITE-ProRule" id="PRU00723"/>
    </source>
</evidence>
<keyword evidence="10" id="KW-0862">Zinc</keyword>
<dbReference type="Proteomes" id="UP001634394">
    <property type="component" value="Unassembled WGS sequence"/>
</dbReference>
<keyword evidence="8 11" id="KW-0819">tRNA processing</keyword>
<dbReference type="GO" id="GO:0005737">
    <property type="term" value="C:cytoplasm"/>
    <property type="evidence" value="ECO:0007669"/>
    <property type="project" value="UniProtKB-SubCell"/>
</dbReference>
<dbReference type="Gene3D" id="3.40.50.150">
    <property type="entry name" value="Vaccinia Virus protein VP39"/>
    <property type="match status" value="1"/>
</dbReference>
<reference evidence="14 15" key="1">
    <citation type="submission" date="2024-11" db="EMBL/GenBank/DDBJ databases">
        <title>Chromosome-level genome assembly of the freshwater bivalve Anodonta woodiana.</title>
        <authorList>
            <person name="Chen X."/>
        </authorList>
    </citation>
    <scope>NUCLEOTIDE SEQUENCE [LARGE SCALE GENOMIC DNA]</scope>
    <source>
        <strain evidence="14">MN2024</strain>
        <tissue evidence="14">Gills</tissue>
    </source>
</reference>
<evidence type="ECO:0000256" key="11">
    <source>
        <dbReference type="RuleBase" id="RU368004"/>
    </source>
</evidence>
<keyword evidence="5 11" id="KW-0489">Methyltransferase</keyword>
<keyword evidence="4 11" id="KW-0963">Cytoplasm</keyword>
<name>A0ABD3V984_SINWO</name>
<accession>A0ABD3V984</accession>
<gene>
    <name evidence="14" type="ORF">ACJMK2_012751</name>
</gene>
<evidence type="ECO:0000256" key="2">
    <source>
        <dbReference type="ARBA" id="ARBA00004496"/>
    </source>
</evidence>
<evidence type="ECO:0000313" key="14">
    <source>
        <dbReference type="EMBL" id="KAL3858141.1"/>
    </source>
</evidence>
<keyword evidence="7 11" id="KW-0949">S-adenosyl-L-methionine</keyword>
<comment type="similarity">
    <text evidence="3 11">Belongs to the TRM44 family.</text>
</comment>
<dbReference type="EMBL" id="JBJQND010000013">
    <property type="protein sequence ID" value="KAL3858141.1"/>
    <property type="molecule type" value="Genomic_DNA"/>
</dbReference>
<dbReference type="InterPro" id="IPR000571">
    <property type="entry name" value="Znf_CCCH"/>
</dbReference>
<dbReference type="GO" id="GO:0141101">
    <property type="term" value="F:tRNA(Ser) (uridine(44)-2'-O-)-methyltransferase activity"/>
    <property type="evidence" value="ECO:0007669"/>
    <property type="project" value="UniProtKB-EC"/>
</dbReference>
<keyword evidence="10" id="KW-0479">Metal-binding</keyword>
<evidence type="ECO:0000256" key="8">
    <source>
        <dbReference type="ARBA" id="ARBA00022694"/>
    </source>
</evidence>
<evidence type="ECO:0000256" key="4">
    <source>
        <dbReference type="ARBA" id="ARBA00022490"/>
    </source>
</evidence>
<evidence type="ECO:0000256" key="7">
    <source>
        <dbReference type="ARBA" id="ARBA00022691"/>
    </source>
</evidence>
<dbReference type="AlphaFoldDB" id="A0ABD3V984"/>
<feature type="domain" description="C3H1-type" evidence="13">
    <location>
        <begin position="611"/>
        <end position="641"/>
    </location>
</feature>
<evidence type="ECO:0000313" key="15">
    <source>
        <dbReference type="Proteomes" id="UP001634394"/>
    </source>
</evidence>
<dbReference type="GO" id="GO:0008270">
    <property type="term" value="F:zinc ion binding"/>
    <property type="evidence" value="ECO:0007669"/>
    <property type="project" value="UniProtKB-KW"/>
</dbReference>
<evidence type="ECO:0000256" key="12">
    <source>
        <dbReference type="SAM" id="MobiDB-lite"/>
    </source>
</evidence>
<evidence type="ECO:0000256" key="6">
    <source>
        <dbReference type="ARBA" id="ARBA00022679"/>
    </source>
</evidence>
<dbReference type="PANTHER" id="PTHR21210">
    <property type="entry name" value="TRNA (URACIL-O(2)-)-METHYLTRANSFERASE-RELATED"/>
    <property type="match status" value="1"/>
</dbReference>
<dbReference type="GO" id="GO:0030488">
    <property type="term" value="P:tRNA methylation"/>
    <property type="evidence" value="ECO:0007669"/>
    <property type="project" value="UniProtKB-UniRule"/>
</dbReference>
<dbReference type="Pfam" id="PF07757">
    <property type="entry name" value="AdoMet_MTase"/>
    <property type="match status" value="1"/>
</dbReference>
<sequence length="651" mass="75351">MAEEYLKENISFEFSLVDSKNVKASANGFSDALCIWINKPHVINRRLCGSRLKYFKIYNRSNSDTTHLKLIRQCLSTQSRIPDSEECDCTVSQHDGINEVECLSEYGSDDIIVLEREMLPKKTDRCKVYSEIIIYDRSEETITFYPKSFVCQNHHIGEELGTLESDIAYQFMYHTDRIDLRVSNTNFSEDSKRSLSITWLKDKLLTKLCRWSEEENLKTTLSSLRLLNLEEYNIQYNDLKQKYGVNFVKIWPEKTDPQKFVYEDVAIATYLLLLWKQERTVKNLKEKQSFVDLGCGNGLLVHILASEGHPGYGVDIRRRKIWDLYGPETVLKEASITPSADCLYPDYDWLIGNHSDELTPWIPVLAARSSYTCCYFVLPCCPYNFASKFTNNQKDISQYRSYLDYVRLVGETCGFIVEEDMLRIPSTKRVCFVGRNRSYSPAEETIIEGERSAFIQQRCLTGHKDDKGVNSKKRTHSPDDGESKVWSSNFQPREKVEKIRNCITVSQSTKDHVVKIVFDRVLNCEKSSTEQLPDGRLWRRGGHIPLLEVASLLDREILGQLKSECGGLQTLLRNHSHIFQVSCGEVQLRDFTQNEPYSKRAAARMKDRAQFYKTVPCWFYSHHPDGCPRTSEKCSFAHGNDELRDRPFKSE</sequence>
<dbReference type="PANTHER" id="PTHR21210:SF0">
    <property type="entry name" value="TRNA (URACIL-O(2)-)-METHYLTRANSFERASE-RELATED"/>
    <property type="match status" value="1"/>
</dbReference>